<evidence type="ECO:0000259" key="5">
    <source>
        <dbReference type="PROSITE" id="PS51898"/>
    </source>
</evidence>
<keyword evidence="2" id="KW-0229">DNA integration</keyword>
<dbReference type="PANTHER" id="PTHR30629:SF2">
    <property type="entry name" value="PROPHAGE INTEGRASE INTS-RELATED"/>
    <property type="match status" value="1"/>
</dbReference>
<dbReference type="InterPro" id="IPR050808">
    <property type="entry name" value="Phage_Integrase"/>
</dbReference>
<accession>A0A328AZ55</accession>
<dbReference type="PANTHER" id="PTHR30629">
    <property type="entry name" value="PROPHAGE INTEGRASE"/>
    <property type="match status" value="1"/>
</dbReference>
<comment type="similarity">
    <text evidence="1">Belongs to the 'phage' integrase family.</text>
</comment>
<dbReference type="InterPro" id="IPR011010">
    <property type="entry name" value="DNA_brk_join_enz"/>
</dbReference>
<dbReference type="GO" id="GO:0015074">
    <property type="term" value="P:DNA integration"/>
    <property type="evidence" value="ECO:0007669"/>
    <property type="project" value="UniProtKB-KW"/>
</dbReference>
<reference evidence="7" key="1">
    <citation type="submission" date="2018-05" db="EMBL/GenBank/DDBJ databases">
        <authorList>
            <person name="Li X."/>
        </authorList>
    </citation>
    <scope>NUCLEOTIDE SEQUENCE [LARGE SCALE GENOMIC DNA]</scope>
    <source>
        <strain evidence="7">HKS-05</strain>
    </source>
</reference>
<dbReference type="RefSeq" id="WP_111456868.1">
    <property type="nucleotide sequence ID" value="NZ_QFYP01000001.1"/>
</dbReference>
<evidence type="ECO:0000313" key="6">
    <source>
        <dbReference type="EMBL" id="RAK59575.1"/>
    </source>
</evidence>
<name>A0A328AZ55_9CAUL</name>
<dbReference type="AlphaFoldDB" id="A0A328AZ55"/>
<dbReference type="InterPro" id="IPR013762">
    <property type="entry name" value="Integrase-like_cat_sf"/>
</dbReference>
<proteinExistence type="inferred from homology"/>
<evidence type="ECO:0000256" key="1">
    <source>
        <dbReference type="ARBA" id="ARBA00008857"/>
    </source>
</evidence>
<dbReference type="OrthoDB" id="7615137at2"/>
<dbReference type="InterPro" id="IPR038488">
    <property type="entry name" value="Integrase_DNA-bd_sf"/>
</dbReference>
<dbReference type="CDD" id="cd00796">
    <property type="entry name" value="INT_Rci_Hp1_C"/>
    <property type="match status" value="1"/>
</dbReference>
<dbReference type="Gene3D" id="3.30.160.390">
    <property type="entry name" value="Integrase, DNA-binding domain"/>
    <property type="match status" value="1"/>
</dbReference>
<gene>
    <name evidence="6" type="ORF">DJ021_07050</name>
</gene>
<keyword evidence="7" id="KW-1185">Reference proteome</keyword>
<evidence type="ECO:0000256" key="3">
    <source>
        <dbReference type="ARBA" id="ARBA00023125"/>
    </source>
</evidence>
<organism evidence="6 7">
    <name type="scientific">Phenylobacterium hankyongense</name>
    <dbReference type="NCBI Taxonomy" id="1813876"/>
    <lineage>
        <taxon>Bacteria</taxon>
        <taxon>Pseudomonadati</taxon>
        <taxon>Pseudomonadota</taxon>
        <taxon>Alphaproteobacteria</taxon>
        <taxon>Caulobacterales</taxon>
        <taxon>Caulobacteraceae</taxon>
        <taxon>Phenylobacterium</taxon>
    </lineage>
</organism>
<dbReference type="InterPro" id="IPR025166">
    <property type="entry name" value="Integrase_DNA_bind_dom"/>
</dbReference>
<protein>
    <submittedName>
        <fullName evidence="6">Integrase</fullName>
    </submittedName>
</protein>
<sequence>MPKAKLDHAFVFAAQCEPGKKKTDWYDTTVTGFVLECRCSGGRTYYLRYEDAAGRQKQHKIGRYDDITFSAAQKAAQRLRSEVVLGGDPGAKKALARSIPLYRELAEMHLADAKLHQRSYTTTEMYVRRHILPKWGRTRLTEVDTRAVAQWLSDKRAEGLAPATVEKIRVIFGRSFELGSRWGVPGSDKNPTRGVPRKPLNNARERFLSAEEAGRLREAVAASKNKQLKHIVGLLLLTGARVRELLDAKWEHVDVERRIWLIPTSKTGKSRHVPLSTDALEVVDALPRFKDCPWLVPNPDTLKPFVSVKHGWQGAIKAARLRGLRIHDLRHSAASFMVNSGVDLFAVGKVLGHASYQSTQRYSHLANDTLLAAVEAGAAKQKVA</sequence>
<evidence type="ECO:0000256" key="4">
    <source>
        <dbReference type="ARBA" id="ARBA00023172"/>
    </source>
</evidence>
<dbReference type="Gene3D" id="1.10.443.10">
    <property type="entry name" value="Intergrase catalytic core"/>
    <property type="match status" value="1"/>
</dbReference>
<dbReference type="PROSITE" id="PS51898">
    <property type="entry name" value="TYR_RECOMBINASE"/>
    <property type="match status" value="1"/>
</dbReference>
<dbReference type="Pfam" id="PF13356">
    <property type="entry name" value="Arm-DNA-bind_3"/>
    <property type="match status" value="1"/>
</dbReference>
<keyword evidence="4" id="KW-0233">DNA recombination</keyword>
<feature type="domain" description="Tyr recombinase" evidence="5">
    <location>
        <begin position="203"/>
        <end position="375"/>
    </location>
</feature>
<dbReference type="Gene3D" id="1.10.150.130">
    <property type="match status" value="1"/>
</dbReference>
<dbReference type="SUPFAM" id="SSF56349">
    <property type="entry name" value="DNA breaking-rejoining enzymes"/>
    <property type="match status" value="1"/>
</dbReference>
<dbReference type="GO" id="GO:0006310">
    <property type="term" value="P:DNA recombination"/>
    <property type="evidence" value="ECO:0007669"/>
    <property type="project" value="UniProtKB-KW"/>
</dbReference>
<evidence type="ECO:0000256" key="2">
    <source>
        <dbReference type="ARBA" id="ARBA00022908"/>
    </source>
</evidence>
<dbReference type="Proteomes" id="UP000249842">
    <property type="component" value="Unassembled WGS sequence"/>
</dbReference>
<keyword evidence="3" id="KW-0238">DNA-binding</keyword>
<comment type="caution">
    <text evidence="6">The sequence shown here is derived from an EMBL/GenBank/DDBJ whole genome shotgun (WGS) entry which is preliminary data.</text>
</comment>
<evidence type="ECO:0000313" key="7">
    <source>
        <dbReference type="Proteomes" id="UP000249842"/>
    </source>
</evidence>
<dbReference type="Pfam" id="PF00589">
    <property type="entry name" value="Phage_integrase"/>
    <property type="match status" value="1"/>
</dbReference>
<dbReference type="InterPro" id="IPR002104">
    <property type="entry name" value="Integrase_catalytic"/>
</dbReference>
<dbReference type="EMBL" id="QFYP01000001">
    <property type="protein sequence ID" value="RAK59575.1"/>
    <property type="molecule type" value="Genomic_DNA"/>
</dbReference>
<dbReference type="InterPro" id="IPR010998">
    <property type="entry name" value="Integrase_recombinase_N"/>
</dbReference>
<dbReference type="GO" id="GO:0003677">
    <property type="term" value="F:DNA binding"/>
    <property type="evidence" value="ECO:0007669"/>
    <property type="project" value="UniProtKB-KW"/>
</dbReference>